<feature type="region of interest" description="Disordered" evidence="1">
    <location>
        <begin position="93"/>
        <end position="142"/>
    </location>
</feature>
<dbReference type="EMBL" id="JBJQOH010000007">
    <property type="protein sequence ID" value="KAL3681004.1"/>
    <property type="molecule type" value="Genomic_DNA"/>
</dbReference>
<feature type="compositionally biased region" description="Basic and acidic residues" evidence="1">
    <location>
        <begin position="114"/>
        <end position="136"/>
    </location>
</feature>
<accession>A0ABD3GV23</accession>
<protein>
    <submittedName>
        <fullName evidence="2">Uncharacterized protein</fullName>
    </submittedName>
</protein>
<organism evidence="2 3">
    <name type="scientific">Riccia sorocarpa</name>
    <dbReference type="NCBI Taxonomy" id="122646"/>
    <lineage>
        <taxon>Eukaryota</taxon>
        <taxon>Viridiplantae</taxon>
        <taxon>Streptophyta</taxon>
        <taxon>Embryophyta</taxon>
        <taxon>Marchantiophyta</taxon>
        <taxon>Marchantiopsida</taxon>
        <taxon>Marchantiidae</taxon>
        <taxon>Marchantiales</taxon>
        <taxon>Ricciaceae</taxon>
        <taxon>Riccia</taxon>
    </lineage>
</organism>
<dbReference type="Proteomes" id="UP001633002">
    <property type="component" value="Unassembled WGS sequence"/>
</dbReference>
<gene>
    <name evidence="2" type="ORF">R1sor_023960</name>
</gene>
<feature type="compositionally biased region" description="Polar residues" evidence="1">
    <location>
        <begin position="93"/>
        <end position="108"/>
    </location>
</feature>
<dbReference type="AlphaFoldDB" id="A0ABD3GV23"/>
<evidence type="ECO:0000313" key="2">
    <source>
        <dbReference type="EMBL" id="KAL3681004.1"/>
    </source>
</evidence>
<evidence type="ECO:0000256" key="1">
    <source>
        <dbReference type="SAM" id="MobiDB-lite"/>
    </source>
</evidence>
<proteinExistence type="predicted"/>
<evidence type="ECO:0000313" key="3">
    <source>
        <dbReference type="Proteomes" id="UP001633002"/>
    </source>
</evidence>
<comment type="caution">
    <text evidence="2">The sequence shown here is derived from an EMBL/GenBank/DDBJ whole genome shotgun (WGS) entry which is preliminary data.</text>
</comment>
<sequence>MATGCKTHRSSTVEKFQLAMARRIRSMDRLEQTHRGLVQNPKTPVEQKERCACWSVVPCAGQCSLVKAVERSLESCWVAEMETMDLEISSTSLFHRTNGQQDESNTRAQTRRGATKEAEAHVQIGEEGRHGREEARHKPKNG</sequence>
<reference evidence="2 3" key="1">
    <citation type="submission" date="2024-09" db="EMBL/GenBank/DDBJ databases">
        <title>Chromosome-scale assembly of Riccia sorocarpa.</title>
        <authorList>
            <person name="Paukszto L."/>
        </authorList>
    </citation>
    <scope>NUCLEOTIDE SEQUENCE [LARGE SCALE GENOMIC DNA]</scope>
    <source>
        <strain evidence="2">LP-2024</strain>
        <tissue evidence="2">Aerial parts of the thallus</tissue>
    </source>
</reference>
<name>A0ABD3GV23_9MARC</name>
<keyword evidence="3" id="KW-1185">Reference proteome</keyword>